<organism evidence="1 2">
    <name type="scientific">Diphasiastrum complanatum</name>
    <name type="common">Issler's clubmoss</name>
    <name type="synonym">Lycopodium complanatum</name>
    <dbReference type="NCBI Taxonomy" id="34168"/>
    <lineage>
        <taxon>Eukaryota</taxon>
        <taxon>Viridiplantae</taxon>
        <taxon>Streptophyta</taxon>
        <taxon>Embryophyta</taxon>
        <taxon>Tracheophyta</taxon>
        <taxon>Lycopodiopsida</taxon>
        <taxon>Lycopodiales</taxon>
        <taxon>Lycopodiaceae</taxon>
        <taxon>Lycopodioideae</taxon>
        <taxon>Diphasiastrum</taxon>
    </lineage>
</organism>
<keyword evidence="2" id="KW-1185">Reference proteome</keyword>
<protein>
    <submittedName>
        <fullName evidence="1">Uncharacterized protein</fullName>
    </submittedName>
</protein>
<name>A0ACC2ER84_DIPCM</name>
<evidence type="ECO:0000313" key="1">
    <source>
        <dbReference type="EMBL" id="KAJ7568900.1"/>
    </source>
</evidence>
<comment type="caution">
    <text evidence="1">The sequence shown here is derived from an EMBL/GenBank/DDBJ whole genome shotgun (WGS) entry which is preliminary data.</text>
</comment>
<accession>A0ACC2ER84</accession>
<evidence type="ECO:0000313" key="2">
    <source>
        <dbReference type="Proteomes" id="UP001162992"/>
    </source>
</evidence>
<gene>
    <name evidence="1" type="ORF">O6H91_01G052200</name>
</gene>
<reference evidence="2" key="1">
    <citation type="journal article" date="2024" name="Proc. Natl. Acad. Sci. U.S.A.">
        <title>Extraordinary preservation of gene collinearity over three hundred million years revealed in homosporous lycophytes.</title>
        <authorList>
            <person name="Li C."/>
            <person name="Wickell D."/>
            <person name="Kuo L.Y."/>
            <person name="Chen X."/>
            <person name="Nie B."/>
            <person name="Liao X."/>
            <person name="Peng D."/>
            <person name="Ji J."/>
            <person name="Jenkins J."/>
            <person name="Williams M."/>
            <person name="Shu S."/>
            <person name="Plott C."/>
            <person name="Barry K."/>
            <person name="Rajasekar S."/>
            <person name="Grimwood J."/>
            <person name="Han X."/>
            <person name="Sun S."/>
            <person name="Hou Z."/>
            <person name="He W."/>
            <person name="Dai G."/>
            <person name="Sun C."/>
            <person name="Schmutz J."/>
            <person name="Leebens-Mack J.H."/>
            <person name="Li F.W."/>
            <person name="Wang L."/>
        </authorList>
    </citation>
    <scope>NUCLEOTIDE SEQUENCE [LARGE SCALE GENOMIC DNA]</scope>
    <source>
        <strain evidence="2">cv. PW_Plant_1</strain>
    </source>
</reference>
<sequence>MAPLLSNSTTMPMPMAMAMAMAMAMEQAASWPIAVIAQAIILLLATIYLAPWSWRWALCMFATDSSYRGPPRWPLFGSYFEVKSNQSRIYEWITGYTQLYKTFEYSYGGTRIIHTADPINVEYILKTKFVNYPKGKETLERQHDFLGDGIFNSDGETWKRHRKIASYEFSNRKLRDFSSKIFKKNAIRLADILNSAAKSNEEVELQDLLMRTTLDSICELGFGLELGSLSPLLPQVPFANAFDRVSEAIALRSWNLFWRTRRALRLGHEKELQNCIEQLDAFTSKVIQQRRKVIEEANKNNEENTREDLLSRFMSFRGQDGEVTYRDKDLRDSILNFVIAGRDTTAITLSWLIYLLCNNPHVVDKISAELTTVLGDKKNVNIWEFCELLTPENVEELHYLHAAVNEALRLYPPVPRDGKEALKDDVLPDGTKVKAGDKVIYVPYSMGRMEFLWGKDALKFKPERWFKDNKFQSESPYKFTAFQAGPRTCLGKDSAYLQIKITAAILIRFFQFKLVPDHKVFFRLRMVLQMIDGVKVFVSAR</sequence>
<dbReference type="EMBL" id="CM055092">
    <property type="protein sequence ID" value="KAJ7568900.1"/>
    <property type="molecule type" value="Genomic_DNA"/>
</dbReference>
<dbReference type="Proteomes" id="UP001162992">
    <property type="component" value="Chromosome 1"/>
</dbReference>
<proteinExistence type="predicted"/>